<dbReference type="InterPro" id="IPR052529">
    <property type="entry name" value="Bact_Transport_Assoc"/>
</dbReference>
<dbReference type="PANTHER" id="PTHR30590">
    <property type="entry name" value="INNER MEMBRANE PROTEIN"/>
    <property type="match status" value="1"/>
</dbReference>
<dbReference type="EMBL" id="JBEVCJ010000039">
    <property type="protein sequence ID" value="MET1257207.1"/>
    <property type="molecule type" value="Genomic_DNA"/>
</dbReference>
<evidence type="ECO:0000313" key="1">
    <source>
        <dbReference type="EMBL" id="MET1257207.1"/>
    </source>
</evidence>
<proteinExistence type="predicted"/>
<evidence type="ECO:0000313" key="2">
    <source>
        <dbReference type="Proteomes" id="UP001548189"/>
    </source>
</evidence>
<name>A0ABV2BZ42_9GAMM</name>
<keyword evidence="2" id="KW-1185">Reference proteome</keyword>
<dbReference type="InterPro" id="IPR007349">
    <property type="entry name" value="DUF418"/>
</dbReference>
<gene>
    <name evidence="1" type="ORF">ABVT43_18830</name>
</gene>
<sequence>MKMFIIQSYSEILAYRLSLLSKKLWQPTFNFLILGLFLFGVYFGKKKLINEAGKNRETFIKLIAIGFFIGMVFNVLFIWAMIKMPPEVGTFWRFAINLGTSGSGICFTLVYVAMISLLMLGNAKRFLYWFAPVRRMALTHYLLQSLIGTWILYGYGFGLMTEFNYKLQLIFVICMFTAQMLLSYWWLARYRFGPVEWLWRSLTYRQLLPFRIEKKEMAFVS</sequence>
<organism evidence="1 2">
    <name type="scientific">Aliikangiella maris</name>
    <dbReference type="NCBI Taxonomy" id="3162458"/>
    <lineage>
        <taxon>Bacteria</taxon>
        <taxon>Pseudomonadati</taxon>
        <taxon>Pseudomonadota</taxon>
        <taxon>Gammaproteobacteria</taxon>
        <taxon>Oceanospirillales</taxon>
        <taxon>Pleioneaceae</taxon>
        <taxon>Aliikangiella</taxon>
    </lineage>
</organism>
<dbReference type="PANTHER" id="PTHR30590:SF2">
    <property type="entry name" value="INNER MEMBRANE PROTEIN"/>
    <property type="match status" value="1"/>
</dbReference>
<accession>A0ABV2BZ42</accession>
<protein>
    <submittedName>
        <fullName evidence="1">DUF418 domain-containing protein</fullName>
    </submittedName>
</protein>
<comment type="caution">
    <text evidence="1">The sequence shown here is derived from an EMBL/GenBank/DDBJ whole genome shotgun (WGS) entry which is preliminary data.</text>
</comment>
<reference evidence="1 2" key="1">
    <citation type="submission" date="2024-06" db="EMBL/GenBank/DDBJ databases">
        <authorList>
            <person name="Li F."/>
        </authorList>
    </citation>
    <scope>NUCLEOTIDE SEQUENCE [LARGE SCALE GENOMIC DNA]</scope>
    <source>
        <strain evidence="1 2">GXAS 311</strain>
    </source>
</reference>
<dbReference type="Pfam" id="PF04235">
    <property type="entry name" value="DUF418"/>
    <property type="match status" value="1"/>
</dbReference>
<dbReference type="Proteomes" id="UP001548189">
    <property type="component" value="Unassembled WGS sequence"/>
</dbReference>